<protein>
    <submittedName>
        <fullName evidence="1">Uncharacterized protein</fullName>
    </submittedName>
</protein>
<sequence>MQEDWELWKSFRLESLKNSPEIFGSSYEEEVLMSDADFQNGLSKEYVLGVFADG</sequence>
<name>A0A0W0ZIP3_9GAMM</name>
<evidence type="ECO:0000313" key="2">
    <source>
        <dbReference type="Proteomes" id="UP000054926"/>
    </source>
</evidence>
<gene>
    <name evidence="1" type="ORF">Lste_2093</name>
</gene>
<reference evidence="1 2" key="1">
    <citation type="submission" date="2015-11" db="EMBL/GenBank/DDBJ databases">
        <title>Genomic analysis of 38 Legionella species identifies large and diverse effector repertoires.</title>
        <authorList>
            <person name="Burstein D."/>
            <person name="Amaro F."/>
            <person name="Zusman T."/>
            <person name="Lifshitz Z."/>
            <person name="Cohen O."/>
            <person name="Gilbert J.A."/>
            <person name="Pupko T."/>
            <person name="Shuman H.A."/>
            <person name="Segal G."/>
        </authorList>
    </citation>
    <scope>NUCLEOTIDE SEQUENCE [LARGE SCALE GENOMIC DNA]</scope>
    <source>
        <strain evidence="1 2">IMVS3376</strain>
    </source>
</reference>
<keyword evidence="2" id="KW-1185">Reference proteome</keyword>
<dbReference type="PATRIC" id="fig|947033.5.peg.2219"/>
<accession>A0A0W0ZIP3</accession>
<dbReference type="Proteomes" id="UP000054926">
    <property type="component" value="Unassembled WGS sequence"/>
</dbReference>
<organism evidence="1 2">
    <name type="scientific">Legionella steelei</name>
    <dbReference type="NCBI Taxonomy" id="947033"/>
    <lineage>
        <taxon>Bacteria</taxon>
        <taxon>Pseudomonadati</taxon>
        <taxon>Pseudomonadota</taxon>
        <taxon>Gammaproteobacteria</taxon>
        <taxon>Legionellales</taxon>
        <taxon>Legionellaceae</taxon>
        <taxon>Legionella</taxon>
    </lineage>
</organism>
<dbReference type="EMBL" id="LNYY01000019">
    <property type="protein sequence ID" value="KTD68935.1"/>
    <property type="molecule type" value="Genomic_DNA"/>
</dbReference>
<dbReference type="OrthoDB" id="9804312at2"/>
<evidence type="ECO:0000313" key="1">
    <source>
        <dbReference type="EMBL" id="KTD68935.1"/>
    </source>
</evidence>
<proteinExistence type="predicted"/>
<dbReference type="AlphaFoldDB" id="A0A0W0ZIP3"/>
<dbReference type="RefSeq" id="WP_155808112.1">
    <property type="nucleotide sequence ID" value="NZ_LNYY01000019.1"/>
</dbReference>
<dbReference type="GeneID" id="93294452"/>
<comment type="caution">
    <text evidence="1">The sequence shown here is derived from an EMBL/GenBank/DDBJ whole genome shotgun (WGS) entry which is preliminary data.</text>
</comment>
<dbReference type="STRING" id="947033.Lste_2093"/>